<dbReference type="InterPro" id="IPR004140">
    <property type="entry name" value="Exo70"/>
</dbReference>
<reference evidence="5 6" key="1">
    <citation type="journal article" date="2014" name="Am. J. Bot.">
        <title>Genome assembly and annotation for red clover (Trifolium pratense; Fabaceae).</title>
        <authorList>
            <person name="Istvanek J."/>
            <person name="Jaros M."/>
            <person name="Krenek A."/>
            <person name="Repkova J."/>
        </authorList>
    </citation>
    <scope>NUCLEOTIDE SEQUENCE [LARGE SCALE GENOMIC DNA]</scope>
    <source>
        <strain evidence="6">cv. Tatra</strain>
        <tissue evidence="5">Young leaves</tissue>
    </source>
</reference>
<keyword evidence="2 3" id="KW-0813">Transport</keyword>
<dbReference type="PANTHER" id="PTHR12542">
    <property type="entry name" value="EXOCYST COMPLEX PROTEIN EXO70"/>
    <property type="match status" value="1"/>
</dbReference>
<dbReference type="InterPro" id="IPR016159">
    <property type="entry name" value="Cullin_repeat-like_dom_sf"/>
</dbReference>
<keyword evidence="3" id="KW-0268">Exocytosis</keyword>
<evidence type="ECO:0000256" key="1">
    <source>
        <dbReference type="ARBA" id="ARBA00006756"/>
    </source>
</evidence>
<dbReference type="GO" id="GO:0005546">
    <property type="term" value="F:phosphatidylinositol-4,5-bisphosphate binding"/>
    <property type="evidence" value="ECO:0007669"/>
    <property type="project" value="InterPro"/>
</dbReference>
<dbReference type="InterPro" id="IPR046364">
    <property type="entry name" value="Exo70_C"/>
</dbReference>
<dbReference type="STRING" id="57577.A0A2K3MVE6"/>
<dbReference type="ExpressionAtlas" id="A0A2K3MVE6">
    <property type="expression patterns" value="baseline"/>
</dbReference>
<dbReference type="Pfam" id="PF03081">
    <property type="entry name" value="Exo70_C"/>
    <property type="match status" value="1"/>
</dbReference>
<dbReference type="GO" id="GO:0015031">
    <property type="term" value="P:protein transport"/>
    <property type="evidence" value="ECO:0007669"/>
    <property type="project" value="UniProtKB-KW"/>
</dbReference>
<dbReference type="Gene3D" id="1.20.1280.170">
    <property type="entry name" value="Exocyst complex component Exo70"/>
    <property type="match status" value="1"/>
</dbReference>
<dbReference type="Proteomes" id="UP000236291">
    <property type="component" value="Unassembled WGS sequence"/>
</dbReference>
<evidence type="ECO:0000259" key="4">
    <source>
        <dbReference type="Pfam" id="PF03081"/>
    </source>
</evidence>
<dbReference type="GO" id="GO:0000145">
    <property type="term" value="C:exocyst"/>
    <property type="evidence" value="ECO:0007669"/>
    <property type="project" value="InterPro"/>
</dbReference>
<evidence type="ECO:0000313" key="5">
    <source>
        <dbReference type="EMBL" id="PNX94803.1"/>
    </source>
</evidence>
<feature type="non-terminal residue" evidence="5">
    <location>
        <position position="1"/>
    </location>
</feature>
<gene>
    <name evidence="5" type="ORF">L195_g017983</name>
</gene>
<comment type="similarity">
    <text evidence="1 3">Belongs to the EXO70 family.</text>
</comment>
<dbReference type="SUPFAM" id="SSF74788">
    <property type="entry name" value="Cullin repeat-like"/>
    <property type="match status" value="1"/>
</dbReference>
<feature type="domain" description="Exocyst complex subunit Exo70 C-terminal" evidence="4">
    <location>
        <begin position="138"/>
        <end position="419"/>
    </location>
</feature>
<organism evidence="5 6">
    <name type="scientific">Trifolium pratense</name>
    <name type="common">Red clover</name>
    <dbReference type="NCBI Taxonomy" id="57577"/>
    <lineage>
        <taxon>Eukaryota</taxon>
        <taxon>Viridiplantae</taxon>
        <taxon>Streptophyta</taxon>
        <taxon>Embryophyta</taxon>
        <taxon>Tracheophyta</taxon>
        <taxon>Spermatophyta</taxon>
        <taxon>Magnoliopsida</taxon>
        <taxon>eudicotyledons</taxon>
        <taxon>Gunneridae</taxon>
        <taxon>Pentapetalae</taxon>
        <taxon>rosids</taxon>
        <taxon>fabids</taxon>
        <taxon>Fabales</taxon>
        <taxon>Fabaceae</taxon>
        <taxon>Papilionoideae</taxon>
        <taxon>50 kb inversion clade</taxon>
        <taxon>NPAAA clade</taxon>
        <taxon>Hologalegina</taxon>
        <taxon>IRL clade</taxon>
        <taxon>Trifolieae</taxon>
        <taxon>Trifolium</taxon>
    </lineage>
</organism>
<proteinExistence type="inferred from homology"/>
<dbReference type="GO" id="GO:0006887">
    <property type="term" value="P:exocytosis"/>
    <property type="evidence" value="ECO:0007669"/>
    <property type="project" value="UniProtKB-KW"/>
</dbReference>
<evidence type="ECO:0000256" key="2">
    <source>
        <dbReference type="ARBA" id="ARBA00022448"/>
    </source>
</evidence>
<comment type="caution">
    <text evidence="5">The sequence shown here is derived from an EMBL/GenBank/DDBJ whole genome shotgun (WGS) entry which is preliminary data.</text>
</comment>
<evidence type="ECO:0000313" key="6">
    <source>
        <dbReference type="Proteomes" id="UP000236291"/>
    </source>
</evidence>
<accession>A0A2K3MVE6</accession>
<keyword evidence="3" id="KW-0653">Protein transport</keyword>
<comment type="function">
    <text evidence="3">Component of the exocyst complex.</text>
</comment>
<name>A0A2K3MVE6_TRIPR</name>
<protein>
    <recommendedName>
        <fullName evidence="3">Exocyst subunit Exo70 family protein</fullName>
    </recommendedName>
</protein>
<dbReference type="AlphaFoldDB" id="A0A2K3MVE6"/>
<sequence>GNPHFTSRFCKDELGPILNSKNSYCLIILRSSFSSLNVIPEPQCLGLEEQRVVIQVDLQQEDTDSGHVKGNYKLVVTDHNLITDALPHETINNLHETAKLMVDAGFEKVCFEVYNSYRKQWLEDLLGKTGFQDYVVGRWIKTSEVALKVLFPSERRLYNRIFSNSMSALSDLYFSELCHGAITELQNFADSFANRSPSAWRLFKILDLFATLSDLIPEFELLFLDSLVNGAIKIKNRLGEISRNNFMEFGNLIFLTPDAEFDCWADGGVHPMTCAATGYIVMASWSRQNLEQILQQYPLVDADKAETSLFYSQMVLIMEQFESKLDAKSQIYEDPAFRYFFMMNNLGHVTYRLETFWEYRFGKNVEHYFELYYRNSWDKVINVLKMDMNVSVAPNSETDSMKDKLKVFNQKFREMCGIQCF</sequence>
<dbReference type="PANTHER" id="PTHR12542:SF180">
    <property type="entry name" value="EXOCYST SUBUNIT EXO70 FAMILY PROTEIN"/>
    <property type="match status" value="1"/>
</dbReference>
<dbReference type="EMBL" id="ASHM01012840">
    <property type="protein sequence ID" value="PNX94803.1"/>
    <property type="molecule type" value="Genomic_DNA"/>
</dbReference>
<reference evidence="5 6" key="2">
    <citation type="journal article" date="2017" name="Front. Plant Sci.">
        <title>Gene Classification and Mining of Molecular Markers Useful in Red Clover (Trifolium pratense) Breeding.</title>
        <authorList>
            <person name="Istvanek J."/>
            <person name="Dluhosova J."/>
            <person name="Dluhos P."/>
            <person name="Patkova L."/>
            <person name="Nedelnik J."/>
            <person name="Repkova J."/>
        </authorList>
    </citation>
    <scope>NUCLEOTIDE SEQUENCE [LARGE SCALE GENOMIC DNA]</scope>
    <source>
        <strain evidence="6">cv. Tatra</strain>
        <tissue evidence="5">Young leaves</tissue>
    </source>
</reference>
<evidence type="ECO:0000256" key="3">
    <source>
        <dbReference type="RuleBase" id="RU365026"/>
    </source>
</evidence>